<dbReference type="EMBL" id="JAULSV010000006">
    <property type="protein sequence ID" value="KAK0641177.1"/>
    <property type="molecule type" value="Genomic_DNA"/>
</dbReference>
<feature type="domain" description="NACHT" evidence="3">
    <location>
        <begin position="272"/>
        <end position="421"/>
    </location>
</feature>
<dbReference type="PROSITE" id="PS50837">
    <property type="entry name" value="NACHT"/>
    <property type="match status" value="1"/>
</dbReference>
<feature type="coiled-coil region" evidence="2">
    <location>
        <begin position="38"/>
        <end position="65"/>
    </location>
</feature>
<dbReference type="PANTHER" id="PTHR10039:SF5">
    <property type="entry name" value="NACHT DOMAIN-CONTAINING PROTEIN"/>
    <property type="match status" value="1"/>
</dbReference>
<name>A0AA39XVS8_9PEZI</name>
<evidence type="ECO:0000313" key="5">
    <source>
        <dbReference type="Proteomes" id="UP001174936"/>
    </source>
</evidence>
<dbReference type="Gene3D" id="3.40.50.300">
    <property type="entry name" value="P-loop containing nucleotide triphosphate hydrolases"/>
    <property type="match status" value="1"/>
</dbReference>
<dbReference type="InterPro" id="IPR027417">
    <property type="entry name" value="P-loop_NTPase"/>
</dbReference>
<dbReference type="InterPro" id="IPR056693">
    <property type="entry name" value="DUF7791"/>
</dbReference>
<sequence length="843" mass="94445">MAEALVFVGLAGNILQFIEQGYHLIKFCSKTYHSSEGAASISKQFQLLTEDVEAAKNEVERRKRSGTLSASEDELVISKYAAECEKVAAELNSILAKFAIPDGKTPGLFRAFGLSVYAVKYRSKLEQLEAKLADLQSRLQARLARLFSEQSHSATMSVLSTLASAVQQGHQRTAAGVESSRHDVLDALQKSRQDILDALQRSDPTPSELVRLLTSLQSQQRKLHEARIINSLLFPEIKQRRAEIDKACEMSLSWLLDPQKVNLLDWLRHENGIYWITGLAGSGKSTIMKYLLSSPAVGGALSEWAGQSRLVTPSFFFWIGGTPMQKSILGLLQTLLYEMVQADPALVAAICSVQRNPEEPWTVDELFEVFLNVPSASSEGTKFCCFIDGLDEYDGEEKTVIETMQRLSALPGFKICVASRPWNAFKRAYGKNPWSFAVEDFIKDDIAAYVRVELATHSPVTESVMNDKRFTALQDEVVARAQGVWLWVYLVVRDMQKDLDSSETMDHVWGRLEQFPRSLEEYFDRVLKKIDPIDLLETARILLLLLEPSAFDRVPLVTPIFIEAERQDAEYAIHTDRPKAVEMFSVAYDDRDKVRRDERLARIRLNERCRDLVVAQPRDDSIEGSPDGLGWGHIQLLHRTVADYLNDKHLPTLKQAAGPSFSVFDCSINMMVAAAKAYPRLCFYWEDYLDCGNGHERYPIQQPFHSFVKAAQTRELADTPISGTILEEFLYTLLAASGGSDQLQEALELPPTVSQYAELGFGSGYKTIDAETMMMVFAISNSLTSYIRSSWRLDFFDRIAEAGYDPLTLAEKSASEAGKAATVILLTELRASQTLSDLALPVD</sequence>
<dbReference type="InterPro" id="IPR056884">
    <property type="entry name" value="NPHP3-like_N"/>
</dbReference>
<evidence type="ECO:0000259" key="3">
    <source>
        <dbReference type="PROSITE" id="PS50837"/>
    </source>
</evidence>
<dbReference type="AlphaFoldDB" id="A0AA39XVS8"/>
<gene>
    <name evidence="4" type="ORF">B0T16DRAFT_210338</name>
</gene>
<evidence type="ECO:0000313" key="4">
    <source>
        <dbReference type="EMBL" id="KAK0641177.1"/>
    </source>
</evidence>
<comment type="caution">
    <text evidence="4">The sequence shown here is derived from an EMBL/GenBank/DDBJ whole genome shotgun (WGS) entry which is preliminary data.</text>
</comment>
<dbReference type="PANTHER" id="PTHR10039">
    <property type="entry name" value="AMELOGENIN"/>
    <property type="match status" value="1"/>
</dbReference>
<dbReference type="InterPro" id="IPR007111">
    <property type="entry name" value="NACHT_NTPase"/>
</dbReference>
<dbReference type="Pfam" id="PF25053">
    <property type="entry name" value="DUF7791"/>
    <property type="match status" value="1"/>
</dbReference>
<dbReference type="Pfam" id="PF24883">
    <property type="entry name" value="NPHP3_N"/>
    <property type="match status" value="1"/>
</dbReference>
<evidence type="ECO:0000256" key="1">
    <source>
        <dbReference type="ARBA" id="ARBA00022737"/>
    </source>
</evidence>
<protein>
    <recommendedName>
        <fullName evidence="3">NACHT domain-containing protein</fullName>
    </recommendedName>
</protein>
<evidence type="ECO:0000256" key="2">
    <source>
        <dbReference type="SAM" id="Coils"/>
    </source>
</evidence>
<organism evidence="4 5">
    <name type="scientific">Cercophora newfieldiana</name>
    <dbReference type="NCBI Taxonomy" id="92897"/>
    <lineage>
        <taxon>Eukaryota</taxon>
        <taxon>Fungi</taxon>
        <taxon>Dikarya</taxon>
        <taxon>Ascomycota</taxon>
        <taxon>Pezizomycotina</taxon>
        <taxon>Sordariomycetes</taxon>
        <taxon>Sordariomycetidae</taxon>
        <taxon>Sordariales</taxon>
        <taxon>Lasiosphaeriaceae</taxon>
        <taxon>Cercophora</taxon>
    </lineage>
</organism>
<accession>A0AA39XVS8</accession>
<proteinExistence type="predicted"/>
<keyword evidence="1" id="KW-0677">Repeat</keyword>
<dbReference type="SUPFAM" id="SSF52540">
    <property type="entry name" value="P-loop containing nucleoside triphosphate hydrolases"/>
    <property type="match status" value="1"/>
</dbReference>
<keyword evidence="2" id="KW-0175">Coiled coil</keyword>
<reference evidence="4" key="1">
    <citation type="submission" date="2023-06" db="EMBL/GenBank/DDBJ databases">
        <title>Genome-scale phylogeny and comparative genomics of the fungal order Sordariales.</title>
        <authorList>
            <consortium name="Lawrence Berkeley National Laboratory"/>
            <person name="Hensen N."/>
            <person name="Bonometti L."/>
            <person name="Westerberg I."/>
            <person name="Brannstrom I.O."/>
            <person name="Guillou S."/>
            <person name="Cros-Aarteil S."/>
            <person name="Calhoun S."/>
            <person name="Haridas S."/>
            <person name="Kuo A."/>
            <person name="Mondo S."/>
            <person name="Pangilinan J."/>
            <person name="Riley R."/>
            <person name="Labutti K."/>
            <person name="Andreopoulos B."/>
            <person name="Lipzen A."/>
            <person name="Chen C."/>
            <person name="Yanf M."/>
            <person name="Daum C."/>
            <person name="Ng V."/>
            <person name="Clum A."/>
            <person name="Steindorff A."/>
            <person name="Ohm R."/>
            <person name="Martin F."/>
            <person name="Silar P."/>
            <person name="Natvig D."/>
            <person name="Lalanne C."/>
            <person name="Gautier V."/>
            <person name="Ament-Velasquez S.L."/>
            <person name="Kruys A."/>
            <person name="Hutchinson M.I."/>
            <person name="Powell A.J."/>
            <person name="Barry K."/>
            <person name="Miller A.N."/>
            <person name="Grigoriev I.V."/>
            <person name="Debuchy R."/>
            <person name="Gladieux P."/>
            <person name="Thoren M.H."/>
            <person name="Johannesson H."/>
        </authorList>
    </citation>
    <scope>NUCLEOTIDE SEQUENCE</scope>
    <source>
        <strain evidence="4">SMH2532-1</strain>
    </source>
</reference>
<keyword evidence="5" id="KW-1185">Reference proteome</keyword>
<feature type="coiled-coil region" evidence="2">
    <location>
        <begin position="118"/>
        <end position="145"/>
    </location>
</feature>
<dbReference type="Proteomes" id="UP001174936">
    <property type="component" value="Unassembled WGS sequence"/>
</dbReference>